<gene>
    <name evidence="1" type="ORF">CYLTODRAFT_425327</name>
</gene>
<dbReference type="AlphaFoldDB" id="A0A0D7B2D5"/>
<dbReference type="Proteomes" id="UP000054007">
    <property type="component" value="Unassembled WGS sequence"/>
</dbReference>
<dbReference type="Gene3D" id="3.80.10.10">
    <property type="entry name" value="Ribonuclease Inhibitor"/>
    <property type="match status" value="1"/>
</dbReference>
<reference evidence="1 2" key="1">
    <citation type="journal article" date="2015" name="Fungal Genet. Biol.">
        <title>Evolution of novel wood decay mechanisms in Agaricales revealed by the genome sequences of Fistulina hepatica and Cylindrobasidium torrendii.</title>
        <authorList>
            <person name="Floudas D."/>
            <person name="Held B.W."/>
            <person name="Riley R."/>
            <person name="Nagy L.G."/>
            <person name="Koehler G."/>
            <person name="Ransdell A.S."/>
            <person name="Younus H."/>
            <person name="Chow J."/>
            <person name="Chiniquy J."/>
            <person name="Lipzen A."/>
            <person name="Tritt A."/>
            <person name="Sun H."/>
            <person name="Haridas S."/>
            <person name="LaButti K."/>
            <person name="Ohm R.A."/>
            <person name="Kues U."/>
            <person name="Blanchette R.A."/>
            <person name="Grigoriev I.V."/>
            <person name="Minto R.E."/>
            <person name="Hibbett D.S."/>
        </authorList>
    </citation>
    <scope>NUCLEOTIDE SEQUENCE [LARGE SCALE GENOMIC DNA]</scope>
    <source>
        <strain evidence="1 2">FP15055 ss-10</strain>
    </source>
</reference>
<dbReference type="OrthoDB" id="2848819at2759"/>
<dbReference type="InterPro" id="IPR032675">
    <property type="entry name" value="LRR_dom_sf"/>
</dbReference>
<dbReference type="EMBL" id="KN880642">
    <property type="protein sequence ID" value="KIY64319.1"/>
    <property type="molecule type" value="Genomic_DNA"/>
</dbReference>
<evidence type="ECO:0008006" key="3">
    <source>
        <dbReference type="Google" id="ProtNLM"/>
    </source>
</evidence>
<protein>
    <recommendedName>
        <fullName evidence="3">F-box domain-containing protein</fullName>
    </recommendedName>
</protein>
<sequence>MIYSVLELDDDVLGVICSWVRHLAPLQSRGILRRRRRKVEYATTLRSLACTNKRFRALCTPFLFQRVRFVFQAGWDDRSFDEIHDALQQGWNSSIAYYARSLRVTMWFSHDQLSAATNYRQQLFELFSDAIIALPHLKRLEICELREMCLKDELSKHIPGYQFLCVRELVVQQDQWQIIAACPNTRSLKITVTYQGDDLLKMFEAAGSLQHLKSFSYDLGSDAADTLTDINSIQKYIPRLEQLLVYEVGDYYAGILPGLGGFKHLQTLVLPFLDEMNVGYRTPRNRNTFAGRHGNEARLRLTAHEKALRERLAQETFKACRCLQAMWIGHRLKVSRAAGGEGLHYDFEADWNSEYYKVKRPTRKRTNAYQ</sequence>
<proteinExistence type="predicted"/>
<keyword evidence="2" id="KW-1185">Reference proteome</keyword>
<accession>A0A0D7B2D5</accession>
<organism evidence="1 2">
    <name type="scientific">Cylindrobasidium torrendii FP15055 ss-10</name>
    <dbReference type="NCBI Taxonomy" id="1314674"/>
    <lineage>
        <taxon>Eukaryota</taxon>
        <taxon>Fungi</taxon>
        <taxon>Dikarya</taxon>
        <taxon>Basidiomycota</taxon>
        <taxon>Agaricomycotina</taxon>
        <taxon>Agaricomycetes</taxon>
        <taxon>Agaricomycetidae</taxon>
        <taxon>Agaricales</taxon>
        <taxon>Marasmiineae</taxon>
        <taxon>Physalacriaceae</taxon>
        <taxon>Cylindrobasidium</taxon>
    </lineage>
</organism>
<name>A0A0D7B2D5_9AGAR</name>
<evidence type="ECO:0000313" key="2">
    <source>
        <dbReference type="Proteomes" id="UP000054007"/>
    </source>
</evidence>
<evidence type="ECO:0000313" key="1">
    <source>
        <dbReference type="EMBL" id="KIY64319.1"/>
    </source>
</evidence>